<dbReference type="EMBL" id="MIJD01000022">
    <property type="protein sequence ID" value="OPE55672.1"/>
    <property type="molecule type" value="Genomic_DNA"/>
</dbReference>
<feature type="compositionally biased region" description="Basic and acidic residues" evidence="1">
    <location>
        <begin position="97"/>
        <end position="114"/>
    </location>
</feature>
<gene>
    <name evidence="2" type="ORF">BV510_03770</name>
    <name evidence="3" type="ORF">CRI78_14415</name>
</gene>
<proteinExistence type="predicted"/>
<dbReference type="RefSeq" id="WP_073858455.1">
    <property type="nucleotide sequence ID" value="NZ_BAAATC010000015.1"/>
</dbReference>
<keyword evidence="5" id="KW-1185">Reference proteome</keyword>
<dbReference type="Proteomes" id="UP000220340">
    <property type="component" value="Unassembled WGS sequence"/>
</dbReference>
<feature type="region of interest" description="Disordered" evidence="1">
    <location>
        <begin position="41"/>
        <end position="123"/>
    </location>
</feature>
<feature type="compositionally biased region" description="Basic and acidic residues" evidence="1">
    <location>
        <begin position="75"/>
        <end position="88"/>
    </location>
</feature>
<dbReference type="STRING" id="1801.BRW64_21360"/>
<reference evidence="3 5" key="2">
    <citation type="submission" date="2017-10" db="EMBL/GenBank/DDBJ databases">
        <title>The new phylogeny of genus Mycobacterium.</title>
        <authorList>
            <person name="Tortoli E."/>
            <person name="Trovato A."/>
            <person name="Cirillo D.M."/>
        </authorList>
    </citation>
    <scope>NUCLEOTIDE SEQUENCE [LARGE SCALE GENOMIC DNA]</scope>
    <source>
        <strain evidence="3 5">IP141170001</strain>
    </source>
</reference>
<dbReference type="Gene3D" id="2.60.40.3440">
    <property type="match status" value="1"/>
</dbReference>
<evidence type="ECO:0000256" key="1">
    <source>
        <dbReference type="SAM" id="MobiDB-lite"/>
    </source>
</evidence>
<feature type="compositionally biased region" description="Low complexity" evidence="1">
    <location>
        <begin position="50"/>
        <end position="73"/>
    </location>
</feature>
<accession>A0A1Q4H7W4</accession>
<dbReference type="OrthoDB" id="1253390at2"/>
<evidence type="ECO:0000313" key="2">
    <source>
        <dbReference type="EMBL" id="OPE55672.1"/>
    </source>
</evidence>
<evidence type="ECO:0000313" key="5">
    <source>
        <dbReference type="Proteomes" id="UP000220340"/>
    </source>
</evidence>
<dbReference type="Pfam" id="PF17963">
    <property type="entry name" value="Big_9"/>
    <property type="match status" value="1"/>
</dbReference>
<protein>
    <submittedName>
        <fullName evidence="2">Uncharacterized protein</fullName>
    </submittedName>
</protein>
<sequence>MPIGDTRTGSPARRWLQLGVASAGMGAAMWGLSIAGPQVGTAEADTGGKSSAASSASASDGQRSVRSVRTVRSAGDPRRAARAAHTETDFDAESPTVDERPARGLGKDGKDAKEVAGTAGAPELTVEPTEVTNTAAPQNVPDAAPVPSPTRSWQSPYQRWVARSLDAWTTSSLAWIDSLQTSDRTKGQLEASFFTVRRTFFNQAPTIDPVQITGVLDGPVTGTVGGYDPDGDRIIYVLTRGPKTGSVQVNRDGTFTYTPGQDFDGVDAFRVTAIDIGFHTNLLQPFRPIGSNPVRSLINQGAVTFDFDYTEGAQYWTSERREALQRSADALILYFRVLNPVVLNYVVRAQDDPDSSTLASAGSALISHEPGYWDTVVQHKLRTGIDVNGTAADGRITWNFGSDWALGDEVGADEFDFQSTAMHELLHSFGFLSMTDEPGDNEGRNWATLDRFLVTANGRRPIDRNLDWDTDYDAILTGQDGGLYVGGRYARAAYGGRAVPLYTPSPWEGGSSGSHTDDKTFMDAGQLMMNAKTGEGLGVRVLSAMEIGILRDIGYTVVMVLPVSG</sequence>
<organism evidence="2 4">
    <name type="scientific">Mycolicibacterium diernhoferi</name>
    <dbReference type="NCBI Taxonomy" id="1801"/>
    <lineage>
        <taxon>Bacteria</taxon>
        <taxon>Bacillati</taxon>
        <taxon>Actinomycetota</taxon>
        <taxon>Actinomycetes</taxon>
        <taxon>Mycobacteriales</taxon>
        <taxon>Mycobacteriaceae</taxon>
        <taxon>Mycolicibacterium</taxon>
    </lineage>
</organism>
<dbReference type="EMBL" id="PDCR01000017">
    <property type="protein sequence ID" value="PEG53796.1"/>
    <property type="molecule type" value="Genomic_DNA"/>
</dbReference>
<name>A0A1Q4H7W4_9MYCO</name>
<evidence type="ECO:0000313" key="3">
    <source>
        <dbReference type="EMBL" id="PEG53796.1"/>
    </source>
</evidence>
<dbReference type="AlphaFoldDB" id="A0A1Q4H7W4"/>
<comment type="caution">
    <text evidence="2">The sequence shown here is derived from an EMBL/GenBank/DDBJ whole genome shotgun (WGS) entry which is preliminary data.</text>
</comment>
<dbReference type="Proteomes" id="UP000191039">
    <property type="component" value="Unassembled WGS sequence"/>
</dbReference>
<evidence type="ECO:0000313" key="4">
    <source>
        <dbReference type="Proteomes" id="UP000191039"/>
    </source>
</evidence>
<reference evidence="2 4" key="1">
    <citation type="submission" date="2016-09" db="EMBL/GenBank/DDBJ databases">
        <title>genome sequences of unsequenced Mycobacteria.</title>
        <authorList>
            <person name="Greninger A.L."/>
            <person name="Jerome K.R."/>
            <person name="Mcnair B."/>
            <person name="Wallis C."/>
            <person name="Fang F."/>
        </authorList>
    </citation>
    <scope>NUCLEOTIDE SEQUENCE [LARGE SCALE GENOMIC DNA]</scope>
    <source>
        <strain evidence="2 4">BM1</strain>
    </source>
</reference>